<organism evidence="1 2">
    <name type="scientific">Rhinocladiella mackenziei CBS 650.93</name>
    <dbReference type="NCBI Taxonomy" id="1442369"/>
    <lineage>
        <taxon>Eukaryota</taxon>
        <taxon>Fungi</taxon>
        <taxon>Dikarya</taxon>
        <taxon>Ascomycota</taxon>
        <taxon>Pezizomycotina</taxon>
        <taxon>Eurotiomycetes</taxon>
        <taxon>Chaetothyriomycetidae</taxon>
        <taxon>Chaetothyriales</taxon>
        <taxon>Herpotrichiellaceae</taxon>
        <taxon>Rhinocladiella</taxon>
    </lineage>
</organism>
<dbReference type="HOGENOM" id="CLU_1687654_0_0_1"/>
<evidence type="ECO:0008006" key="3">
    <source>
        <dbReference type="Google" id="ProtNLM"/>
    </source>
</evidence>
<accession>A0A0D2FY21</accession>
<reference evidence="1 2" key="1">
    <citation type="submission" date="2015-01" db="EMBL/GenBank/DDBJ databases">
        <title>The Genome Sequence of Rhinocladiella mackenzie CBS 650.93.</title>
        <authorList>
            <consortium name="The Broad Institute Genomics Platform"/>
            <person name="Cuomo C."/>
            <person name="de Hoog S."/>
            <person name="Gorbushina A."/>
            <person name="Stielow B."/>
            <person name="Teixiera M."/>
            <person name="Abouelleil A."/>
            <person name="Chapman S.B."/>
            <person name="Priest M."/>
            <person name="Young S.K."/>
            <person name="Wortman J."/>
            <person name="Nusbaum C."/>
            <person name="Birren B."/>
        </authorList>
    </citation>
    <scope>NUCLEOTIDE SEQUENCE [LARGE SCALE GENOMIC DNA]</scope>
    <source>
        <strain evidence="1 2">CBS 650.93</strain>
    </source>
</reference>
<evidence type="ECO:0000313" key="2">
    <source>
        <dbReference type="Proteomes" id="UP000053617"/>
    </source>
</evidence>
<evidence type="ECO:0000313" key="1">
    <source>
        <dbReference type="EMBL" id="KIX07197.1"/>
    </source>
</evidence>
<dbReference type="RefSeq" id="XP_013274333.1">
    <property type="nucleotide sequence ID" value="XM_013418879.1"/>
</dbReference>
<dbReference type="Proteomes" id="UP000053617">
    <property type="component" value="Unassembled WGS sequence"/>
</dbReference>
<dbReference type="GeneID" id="25289921"/>
<dbReference type="STRING" id="1442369.A0A0D2FY21"/>
<keyword evidence="2" id="KW-1185">Reference proteome</keyword>
<dbReference type="AlphaFoldDB" id="A0A0D2FY21"/>
<dbReference type="EMBL" id="KN847476">
    <property type="protein sequence ID" value="KIX07197.1"/>
    <property type="molecule type" value="Genomic_DNA"/>
</dbReference>
<proteinExistence type="predicted"/>
<protein>
    <recommendedName>
        <fullName evidence="3">FHA domain-containing protein</fullName>
    </recommendedName>
</protein>
<dbReference type="VEuPathDB" id="FungiDB:Z518_01850"/>
<sequence>MPRQIPHPQMIFHPVPHDCSPKAKEMLLHPDNKPFVSLYKKAAGPDEEDQYGLEIGYHVQTRPRSLVIVEVGKNADLVMPGSNISQVHFSFEIHPESRQIMFWDRSRLHSTKISPDGFRVDGNFRQVVLLPGTEYKISAGARLPPGPSSERSRLDG</sequence>
<dbReference type="OrthoDB" id="4149407at2759"/>
<gene>
    <name evidence="1" type="ORF">Z518_01850</name>
</gene>
<name>A0A0D2FY21_9EURO</name>